<comment type="caution">
    <text evidence="4">The sequence shown here is derived from an EMBL/GenBank/DDBJ whole genome shotgun (WGS) entry which is preliminary data.</text>
</comment>
<dbReference type="InterPro" id="IPR020575">
    <property type="entry name" value="Hsp90_N"/>
</dbReference>
<dbReference type="PANTHER" id="PTHR22576">
    <property type="entry name" value="MUCOSA ASSOCIATED LYMPHOID TISSUE LYMPHOMA TRANSLOCATION PROTEIN 1/PARACASPASE"/>
    <property type="match status" value="1"/>
</dbReference>
<dbReference type="Pfam" id="PF24401">
    <property type="entry name" value="iHD-CE"/>
    <property type="match status" value="1"/>
</dbReference>
<evidence type="ECO:0000313" key="4">
    <source>
        <dbReference type="EMBL" id="GAA4240251.1"/>
    </source>
</evidence>
<proteinExistence type="predicted"/>
<dbReference type="SUPFAM" id="SSF52129">
    <property type="entry name" value="Caspase-like"/>
    <property type="match status" value="1"/>
</dbReference>
<evidence type="ECO:0000259" key="2">
    <source>
        <dbReference type="Pfam" id="PF24401"/>
    </source>
</evidence>
<dbReference type="PRINTS" id="PR00775">
    <property type="entry name" value="HEATSHOCK90"/>
</dbReference>
<dbReference type="Gene3D" id="3.40.50.1460">
    <property type="match status" value="1"/>
</dbReference>
<reference evidence="5" key="1">
    <citation type="journal article" date="2019" name="Int. J. Syst. Evol. Microbiol.">
        <title>The Global Catalogue of Microorganisms (GCM) 10K type strain sequencing project: providing services to taxonomists for standard genome sequencing and annotation.</title>
        <authorList>
            <consortium name="The Broad Institute Genomics Platform"/>
            <consortium name="The Broad Institute Genome Sequencing Center for Infectious Disease"/>
            <person name="Wu L."/>
            <person name="Ma J."/>
        </authorList>
    </citation>
    <scope>NUCLEOTIDE SEQUENCE [LARGE SCALE GENOMIC DNA]</scope>
    <source>
        <strain evidence="5">JCM 17440</strain>
    </source>
</reference>
<dbReference type="Proteomes" id="UP001501710">
    <property type="component" value="Unassembled WGS sequence"/>
</dbReference>
<dbReference type="PANTHER" id="PTHR22576:SF37">
    <property type="entry name" value="MUCOSA-ASSOCIATED LYMPHOID TISSUE LYMPHOMA TRANSLOCATION PROTEIN 1"/>
    <property type="match status" value="1"/>
</dbReference>
<dbReference type="InterPro" id="IPR029030">
    <property type="entry name" value="Caspase-like_dom_sf"/>
</dbReference>
<organism evidence="4 5">
    <name type="scientific">Actinomadura meridiana</name>
    <dbReference type="NCBI Taxonomy" id="559626"/>
    <lineage>
        <taxon>Bacteria</taxon>
        <taxon>Bacillati</taxon>
        <taxon>Actinomycetota</taxon>
        <taxon>Actinomycetes</taxon>
        <taxon>Streptosporangiales</taxon>
        <taxon>Thermomonosporaceae</taxon>
        <taxon>Actinomadura</taxon>
    </lineage>
</organism>
<gene>
    <name evidence="4" type="ORF">GCM10022254_64240</name>
</gene>
<protein>
    <submittedName>
        <fullName evidence="4">Uncharacterized protein</fullName>
    </submittedName>
</protein>
<dbReference type="InterPro" id="IPR056507">
    <property type="entry name" value="wHTH-HSP90_Na-assoc"/>
</dbReference>
<name>A0ABP8CK88_9ACTN</name>
<feature type="domain" description="wHTH-Hsp90 Na associated" evidence="3">
    <location>
        <begin position="1560"/>
        <end position="1608"/>
    </location>
</feature>
<dbReference type="Gene3D" id="3.30.565.10">
    <property type="entry name" value="Histidine kinase-like ATPase, C-terminal domain"/>
    <property type="match status" value="1"/>
</dbReference>
<dbReference type="EMBL" id="BAABAS010000023">
    <property type="protein sequence ID" value="GAA4240251.1"/>
    <property type="molecule type" value="Genomic_DNA"/>
</dbReference>
<accession>A0ABP8CK88</accession>
<dbReference type="InterPro" id="IPR056506">
    <property type="entry name" value="iHD-CE"/>
</dbReference>
<evidence type="ECO:0000259" key="1">
    <source>
        <dbReference type="Pfam" id="PF00656"/>
    </source>
</evidence>
<dbReference type="InterPro" id="IPR036890">
    <property type="entry name" value="HATPase_C_sf"/>
</dbReference>
<dbReference type="Pfam" id="PF00656">
    <property type="entry name" value="Peptidase_C14"/>
    <property type="match status" value="1"/>
</dbReference>
<feature type="domain" description="iHD-CE" evidence="2">
    <location>
        <begin position="274"/>
        <end position="612"/>
    </location>
</feature>
<evidence type="ECO:0000313" key="5">
    <source>
        <dbReference type="Proteomes" id="UP001501710"/>
    </source>
</evidence>
<sequence>MSAMTKSRPLLEKPDKVFPARFGSESGWGSLVTGRHALLIGVPECDDRRFSDIDRVVRSDVHRVEHALAQSDYEVRTFGLNGGKDEPTLNRVKREIKQACAQVPRGGLLLVYFSGHGVSVDGRDFLVPSDAHADDPGTLVPVVPADLSGCEARLVVFFVDACRDDPARETVPAGGHVPFPSGGSFVLVNGCEAGQRCHYTETGSVFTQALAQVLDRRHHARTLGRVVEEVTQEVQRRAARNEELRQSPSVPHPSMLADAKDIVVCEGDELAGAWQRAAESADLWQRCGQKEHGLEATRRQTLALVEGCAREWRDAYEALRSRTGIEDPWFDQNYPVRVLEGVARLLGERPCLTPAEAAVLVAAPFLREVVLVEGIRLAAGIQPTNFTRTYQDGARTDLELTHEEHQQMVRRAEGLERRGLFDERDALAMWLVHQWLAARQSVWLNSAARARYQDGARLLEPDARGMARGEILKLVETLLRAVGAHPADSLVLDGLSAPYVDDRWRALASLLWLGGILAADLRRMPPVLADHIGTRMDLPLSSVKNTADQLRWEHRGDQLDLRMSCHHPAQYAVFEDVVSRATEARKSIAKLSFDEEIAAALPAGFTDKSLRPETRSDNTLAFQVPLSRFRLAEDKIRELLMGRQLYDDPSLAIRELYQNALDACRYRDVRLQSLGSLGKAARGWSGLIRFRQEADEDGREFIECQDNGVGMDIDTLKQVFASAGERFVYKESFRSEQARWQTLTPPLQVYSNSQFGVGVFSYFMIADEITVVTRPVDVNGDPARTAYRIDIASSGSLFHVTSADDQLRDGGTCVRLYLSTDEDERVSALATLRKLLWMSDYRVEVTGESSAERWEPHELRYPDETVESLKCGDDLWWVSDEGGLAADGIRTNEEIFGLIVNLHGTHRPRFTVDRTKLREWHKDWVREEIDKSLPELLKWPGLTLSWLWQVAESAPEVAQQIFVRLVDEDLRIPIGTSWGQDGKVSARDTGCLPQDQELFGFEGGYRLSARWFDSWRTGQWTPRVPIKPGIREHPVAAAGAGFPVVDPIDAQMLDQLSHWIGDDAVPIDKILEALAHPEQTMAYRLRRLRRYVITDLDISALRDCPSLPVICKKENPPPVRAFAAWTPPGAPPRRCVAGWLIKASQELDRPMSEVLDQAAALMPADWTAPDIDLGPLADYTCSSADAKLVSTALNGGPPWIDGTLGPSHLVEAAATLGRELDKVLVLCDKLAPLGVTVAGREKYREGMSSLETEALRQIRTLGEPLSPLQLVVIAGRSGRSVRETHRSLSDLEKAGFLVRPDMTSFDAPDTVPGAGALRFIDIHLQRYQASTRRKSWSARNPCVPITQNSQGRRVSQRVASWAREVLPFVSPKDPVTYPDLIGLADSMYCSVGEARRAMLLAFPDAEVPEPTPNVEDLTPLFEIGFALVNTPWRAAKKPTDWDITARSIVEGTFASGRSLGEFLQMLLPYRELGAPVPHPDEKTLEALCEVYPDEYDEDILTAFDQDRDEVPVSEFDALLLVRTAGRLGWAPAEAHRRLARLVPIGVTLSYPVEGCHDEIVRWQDLLLLTECFDGYPPAISGQVTRAHVERAAAETGEPADWIVNQLLLYATLFELDLGSVVA</sequence>
<keyword evidence="5" id="KW-1185">Reference proteome</keyword>
<dbReference type="SUPFAM" id="SSF55874">
    <property type="entry name" value="ATPase domain of HSP90 chaperone/DNA topoisomerase II/histidine kinase"/>
    <property type="match status" value="1"/>
</dbReference>
<feature type="domain" description="Peptidase C14 caspase" evidence="1">
    <location>
        <begin position="58"/>
        <end position="250"/>
    </location>
</feature>
<evidence type="ECO:0000259" key="3">
    <source>
        <dbReference type="Pfam" id="PF24410"/>
    </source>
</evidence>
<dbReference type="InterPro" id="IPR011600">
    <property type="entry name" value="Pept_C14_caspase"/>
</dbReference>
<dbReference type="InterPro" id="IPR052039">
    <property type="entry name" value="Caspase-related_regulators"/>
</dbReference>
<dbReference type="Pfam" id="PF24410">
    <property type="entry name" value="wHTH-HSP90_Na-assoc"/>
    <property type="match status" value="1"/>
</dbReference>